<feature type="region of interest" description="Disordered" evidence="1">
    <location>
        <begin position="76"/>
        <end position="111"/>
    </location>
</feature>
<evidence type="ECO:0000313" key="2">
    <source>
        <dbReference type="EMBL" id="AGV29505.1"/>
    </source>
</evidence>
<feature type="non-terminal residue" evidence="2">
    <location>
        <position position="111"/>
    </location>
</feature>
<dbReference type="AlphaFoldDB" id="T2CB92"/>
<gene>
    <name evidence="2" type="primary">NAC54</name>
</gene>
<organism evidence="2">
    <name type="scientific">Tamarix hispida</name>
    <dbReference type="NCBI Taxonomy" id="189793"/>
    <lineage>
        <taxon>Eukaryota</taxon>
        <taxon>Viridiplantae</taxon>
        <taxon>Streptophyta</taxon>
        <taxon>Embryophyta</taxon>
        <taxon>Tracheophyta</taxon>
        <taxon>Spermatophyta</taxon>
        <taxon>Magnoliopsida</taxon>
        <taxon>eudicotyledons</taxon>
        <taxon>Gunneridae</taxon>
        <taxon>Pentapetalae</taxon>
        <taxon>Caryophyllales</taxon>
        <taxon>Tamaricaceae</taxon>
        <taxon>Tamarix</taxon>
    </lineage>
</organism>
<reference evidence="2" key="1">
    <citation type="submission" date="2013-05" db="EMBL/GenBank/DDBJ databases">
        <authorList>
            <person name="Wang Y.C."/>
            <person name="Wang L.Q."/>
            <person name="Wang C."/>
        </authorList>
    </citation>
    <scope>NUCLEOTIDE SEQUENCE</scope>
</reference>
<sequence length="111" mass="12000">MLDEERDTWVVCRVFQRRMKPSECSKNGANNNTIEYSGFGRDAGPSYIENGCRHQLGCHATPPLAAASPCSSDITTEMEEAALPAPGDDATNYDDQDDTSASPTPPPPCSY</sequence>
<name>T2CB92_9CARY</name>
<evidence type="ECO:0000256" key="1">
    <source>
        <dbReference type="SAM" id="MobiDB-lite"/>
    </source>
</evidence>
<accession>T2CB92</accession>
<protein>
    <submittedName>
        <fullName evidence="2">Putative NAC domain class transcription factor</fullName>
    </submittedName>
</protein>
<proteinExistence type="evidence at transcript level"/>
<dbReference type="EMBL" id="KF031979">
    <property type="protein sequence ID" value="AGV29505.1"/>
    <property type="molecule type" value="mRNA"/>
</dbReference>